<accession>A0A1Y5I4E1</accession>
<feature type="transmembrane region" description="Helical" evidence="1">
    <location>
        <begin position="140"/>
        <end position="161"/>
    </location>
</feature>
<keyword evidence="1" id="KW-0812">Transmembrane</keyword>
<dbReference type="SUPFAM" id="SSF81411">
    <property type="entry name" value="Mitochondrial cytochrome c oxidase subunit VIa"/>
    <property type="match status" value="1"/>
</dbReference>
<feature type="transmembrane region" description="Helical" evidence="1">
    <location>
        <begin position="173"/>
        <end position="199"/>
    </location>
</feature>
<keyword evidence="1" id="KW-1133">Transmembrane helix</keyword>
<dbReference type="Gene3D" id="4.10.95.10">
    <property type="entry name" value="Cytochrome c oxidase, subunit VIa"/>
    <property type="match status" value="1"/>
</dbReference>
<evidence type="ECO:0000313" key="2">
    <source>
        <dbReference type="EMBL" id="OUS44331.1"/>
    </source>
</evidence>
<gene>
    <name evidence="2" type="ORF">BE221DRAFT_117512</name>
</gene>
<feature type="transmembrane region" description="Helical" evidence="1">
    <location>
        <begin position="35"/>
        <end position="53"/>
    </location>
</feature>
<protein>
    <submittedName>
        <fullName evidence="2">Uncharacterized protein</fullName>
    </submittedName>
</protein>
<name>A0A1Y5I4E1_OSTTA</name>
<proteinExistence type="predicted"/>
<feature type="transmembrane region" description="Helical" evidence="1">
    <location>
        <begin position="108"/>
        <end position="128"/>
    </location>
</feature>
<sequence>MPRPSPVDPSSSSVDDDPLGAFDVGELRIRKPPPAWTTAAIVSSVLAWGGLAVHNLRALPRFDGVPPVSFDRVRASAKFIPRCVNAREGVESDVTAGRAIGRRRSALFALRVGTFLFGIFFVGYHMIYEERKKHTDGMEYLSDWTILLLFATEGALGLSMYRTEREEGDLNGLANALTIAYATTWTMNLVASAGAWFSFFAYPMCATLEGVDDYPKCYLEWYRLTEHVANIVVLFLEFLCGAMPIRRRDFGWPILFMEAYVLFTEMNKWRSVSMLAVPACAGFGVYTLANVEHTHNEHPKYSYLRIRNREQFPWGGDLGLFEYPSKEH</sequence>
<dbReference type="EMBL" id="KZ155825">
    <property type="protein sequence ID" value="OUS44331.1"/>
    <property type="molecule type" value="Genomic_DNA"/>
</dbReference>
<evidence type="ECO:0000256" key="1">
    <source>
        <dbReference type="SAM" id="Phobius"/>
    </source>
</evidence>
<dbReference type="Proteomes" id="UP000195557">
    <property type="component" value="Unassembled WGS sequence"/>
</dbReference>
<keyword evidence="1" id="KW-0472">Membrane</keyword>
<organism evidence="2">
    <name type="scientific">Ostreococcus tauri</name>
    <name type="common">Marine green alga</name>
    <dbReference type="NCBI Taxonomy" id="70448"/>
    <lineage>
        <taxon>Eukaryota</taxon>
        <taxon>Viridiplantae</taxon>
        <taxon>Chlorophyta</taxon>
        <taxon>Mamiellophyceae</taxon>
        <taxon>Mamiellales</taxon>
        <taxon>Bathycoccaceae</taxon>
        <taxon>Ostreococcus</taxon>
    </lineage>
</organism>
<dbReference type="AlphaFoldDB" id="A0A1Y5I4E1"/>
<reference evidence="2" key="1">
    <citation type="submission" date="2017-04" db="EMBL/GenBank/DDBJ databases">
        <title>Population genomics of picophytoplankton unveils novel chromosome hypervariability.</title>
        <authorList>
            <consortium name="DOE Joint Genome Institute"/>
            <person name="Blanc-Mathieu R."/>
            <person name="Krasovec M."/>
            <person name="Hebrard M."/>
            <person name="Yau S."/>
            <person name="Desgranges E."/>
            <person name="Martin J."/>
            <person name="Schackwitz W."/>
            <person name="Kuo A."/>
            <person name="Salin G."/>
            <person name="Donnadieu C."/>
            <person name="Desdevises Y."/>
            <person name="Sanchez-Ferandin S."/>
            <person name="Moreau H."/>
            <person name="Rivals E."/>
            <person name="Grigoriev I.V."/>
            <person name="Grimsley N."/>
            <person name="Eyre-Walker A."/>
            <person name="Piganeau G."/>
        </authorList>
    </citation>
    <scope>NUCLEOTIDE SEQUENCE [LARGE SCALE GENOMIC DNA]</scope>
    <source>
        <strain evidence="2">RCC 1115</strain>
    </source>
</reference>
<dbReference type="InterPro" id="IPR036418">
    <property type="entry name" value="Cyt_c_oxidase_su6a_sf"/>
</dbReference>